<dbReference type="EMBL" id="CAUJNA010003394">
    <property type="protein sequence ID" value="CAJ1401014.1"/>
    <property type="molecule type" value="Genomic_DNA"/>
</dbReference>
<evidence type="ECO:0000313" key="4">
    <source>
        <dbReference type="Proteomes" id="UP001178507"/>
    </source>
</evidence>
<keyword evidence="4" id="KW-1185">Reference proteome</keyword>
<reference evidence="3" key="1">
    <citation type="submission" date="2023-08" db="EMBL/GenBank/DDBJ databases">
        <authorList>
            <person name="Chen Y."/>
            <person name="Shah S."/>
            <person name="Dougan E. K."/>
            <person name="Thang M."/>
            <person name="Chan C."/>
        </authorList>
    </citation>
    <scope>NUCLEOTIDE SEQUENCE</scope>
</reference>
<accession>A0AA36NCH8</accession>
<feature type="transmembrane region" description="Helical" evidence="2">
    <location>
        <begin position="788"/>
        <end position="811"/>
    </location>
</feature>
<evidence type="ECO:0000256" key="2">
    <source>
        <dbReference type="SAM" id="Phobius"/>
    </source>
</evidence>
<feature type="compositionally biased region" description="Low complexity" evidence="1">
    <location>
        <begin position="1527"/>
        <end position="1536"/>
    </location>
</feature>
<feature type="transmembrane region" description="Helical" evidence="2">
    <location>
        <begin position="922"/>
        <end position="945"/>
    </location>
</feature>
<feature type="transmembrane region" description="Helical" evidence="2">
    <location>
        <begin position="599"/>
        <end position="619"/>
    </location>
</feature>
<dbReference type="Proteomes" id="UP001178507">
    <property type="component" value="Unassembled WGS sequence"/>
</dbReference>
<organism evidence="3 4">
    <name type="scientific">Effrenium voratum</name>
    <dbReference type="NCBI Taxonomy" id="2562239"/>
    <lineage>
        <taxon>Eukaryota</taxon>
        <taxon>Sar</taxon>
        <taxon>Alveolata</taxon>
        <taxon>Dinophyceae</taxon>
        <taxon>Suessiales</taxon>
        <taxon>Symbiodiniaceae</taxon>
        <taxon>Effrenium</taxon>
    </lineage>
</organism>
<protein>
    <submittedName>
        <fullName evidence="3">Uncharacterized protein</fullName>
    </submittedName>
</protein>
<feature type="transmembrane region" description="Helical" evidence="2">
    <location>
        <begin position="663"/>
        <end position="685"/>
    </location>
</feature>
<feature type="transmembrane region" description="Helical" evidence="2">
    <location>
        <begin position="1158"/>
        <end position="1179"/>
    </location>
</feature>
<gene>
    <name evidence="3" type="ORF">EVOR1521_LOCUS24239</name>
</gene>
<feature type="transmembrane region" description="Helical" evidence="2">
    <location>
        <begin position="631"/>
        <end position="657"/>
    </location>
</feature>
<keyword evidence="2" id="KW-0812">Transmembrane</keyword>
<feature type="transmembrane region" description="Helical" evidence="2">
    <location>
        <begin position="331"/>
        <end position="351"/>
    </location>
</feature>
<keyword evidence="2" id="KW-0472">Membrane</keyword>
<feature type="transmembrane region" description="Helical" evidence="2">
    <location>
        <begin position="831"/>
        <end position="855"/>
    </location>
</feature>
<keyword evidence="2" id="KW-1133">Transmembrane helix</keyword>
<feature type="transmembrane region" description="Helical" evidence="2">
    <location>
        <begin position="862"/>
        <end position="887"/>
    </location>
</feature>
<name>A0AA36NCH8_9DINO</name>
<proteinExistence type="predicted"/>
<feature type="transmembrane region" description="Helical" evidence="2">
    <location>
        <begin position="1424"/>
        <end position="1447"/>
    </location>
</feature>
<evidence type="ECO:0000256" key="1">
    <source>
        <dbReference type="SAM" id="MobiDB-lite"/>
    </source>
</evidence>
<feature type="region of interest" description="Disordered" evidence="1">
    <location>
        <begin position="1516"/>
        <end position="1536"/>
    </location>
</feature>
<feature type="region of interest" description="Disordered" evidence="1">
    <location>
        <begin position="53"/>
        <end position="86"/>
    </location>
</feature>
<sequence>MSEHGITARATLAASEMRGAWLGGAYQAPWGTTSIDPSFKIAEQDKVPARVEPAGPGAVDNMGIWRKPPKGPPQEKWPQSPDLRPLQPTPLQVRLGGMYGQAKGGEPRTPLFRHPLDAPGPALPGTQAAEKAVGGCAFQRTARRLEKETSVVQVAKDFGIFRRSIDRSQIQLFLAQRWWNSPFNRGATAEPCGKLPTPRNPYGAVKCRTQIGQRAGSLDFETPRRSLQRESQASHASVGSYLTDQLVALTQRLPARTLGAASLGHWLLLPLSAATLDAAGAQVFANSLLWLLMIACLLLCVSSPCHGAVTRARRRPKFAQVWPGAFQELKISFMLVGLCTSLACVVCLARGGSFMLTLIRAGADEHCSVAMLGDLRRRHVRAFRCWVFQGVGPRKSARDPRMDLHLRIPAERWCITIKEFREFVADVNQAWRGQLIPDNPQHPDPGHWNRRLGPNLHQVNEHYVKPVTLKAGGMSYALMKHPEGLPCQVFVSHAWLEGVFELADLLKRAWPPSRHLSNLYLCLLANPQNLNIETLLTSPRQSPFALALATASHLLVIPNSHTSIYKRLWCVYEAYLGTVMDKVCLMPAKPESYTKWRTAAWSILLPFSTGFAVGLLWLFGHLALHWRAPQVAFWMMHTGLAMSLVGLSCSTFATLFGNPNLQTVAWLLHVGDIFLTSTLQMPWIFHPVSLEPRERILHYLAPFGQCLLNMTRVHHINQQHLEGRELARQASHLHISSLDDATCTSLADEQRIRRAIAGAEEDVVTTIRVLMKAGAYTKSLRHAYEAGVDITGAGSMDVSVSFPIAAFLWLWCLLRTTACFKWRDAACPETFSLLEMALAVMACAVVAMPFLLYGVRSNGPEWVVFGVDCWALCAGLAVMAPALMAAIDGHFQDAHGEGGSLPSNALRYDAYDSLVCPTASTWYMVVAFRPLMAVMADLGAVLGPARMHGLMMRKRETRRGGLGVNLQILTGNPRAVAEFRQFVVDVEQVWKLGQIPDSEHHPHPGHWNRQFGPNLHQVNEHYVKPVTLRAGGMSYALMKHPEGLPCQVFVSHAWLEGVFELGDLLGRAWPRSGHLSNLYLCLLANPQNLNIETLLTSPRQSPFALALAKASHLLVIPNSHTSIYTRLWCVYEAYLGTVMDKVCLMPARPQTSARCRTAAWTMLLPYSMGLMVGLAWLVGYWTMDWGVPKIAHRLMDISLALSLLGLAFSTLATVCSAAFLQKCAWLVHVMNLFLASTMQLPWIFKPVHLETKERILHYLAPLSLCLLNATRSVHQINQQHLEGRELTRQASHLHFSSLDFATCTSPADEQRIRCAIAGAEEDVVTTIRVLMKAGAYTKSLRQAHEAGVDITGAGTMDVSVSFPIAAFLWLWCFVRTLSCLKWRDAGCPESYWMLDMSIVVMALAVLAMPLLLRMVRGFGPEWVIFGVDCWGFCGGLAVVVPSLMAAIDSHFQVGALPSSALRRDAYDTLICPKAGTWYMVVVFRPFMAVLADLVTILGPARVHALVKRRKCPVLDRPERLSSDSDSESSSSGSALT</sequence>
<comment type="caution">
    <text evidence="3">The sequence shown here is derived from an EMBL/GenBank/DDBJ whole genome shotgun (WGS) entry which is preliminary data.</text>
</comment>
<feature type="transmembrane region" description="Helical" evidence="2">
    <location>
        <begin position="288"/>
        <end position="310"/>
    </location>
</feature>
<feature type="transmembrane region" description="Helical" evidence="2">
    <location>
        <begin position="1199"/>
        <end position="1220"/>
    </location>
</feature>
<feature type="transmembrane region" description="Helical" evidence="2">
    <location>
        <begin position="1348"/>
        <end position="1371"/>
    </location>
</feature>
<evidence type="ECO:0000313" key="3">
    <source>
        <dbReference type="EMBL" id="CAJ1401014.1"/>
    </source>
</evidence>
<feature type="transmembrane region" description="Helical" evidence="2">
    <location>
        <begin position="1391"/>
        <end position="1412"/>
    </location>
</feature>
<feature type="transmembrane region" description="Helical" evidence="2">
    <location>
        <begin position="1477"/>
        <end position="1500"/>
    </location>
</feature>